<reference evidence="3 4" key="1">
    <citation type="submission" date="2019-06" db="EMBL/GenBank/DDBJ databases">
        <title>Draft genome sequence of the filamentous fungus Phialemoniopsis curvata isolated from diesel fuel.</title>
        <authorList>
            <person name="Varaljay V.A."/>
            <person name="Lyon W.J."/>
            <person name="Crouch A.L."/>
            <person name="Drake C.E."/>
            <person name="Hollomon J.M."/>
            <person name="Nadeau L.J."/>
            <person name="Nunn H.S."/>
            <person name="Stevenson B.S."/>
            <person name="Bojanowski C.L."/>
            <person name="Crookes-Goodson W.J."/>
        </authorList>
    </citation>
    <scope>NUCLEOTIDE SEQUENCE [LARGE SCALE GENOMIC DNA]</scope>
    <source>
        <strain evidence="3 4">D216</strain>
    </source>
</reference>
<dbReference type="GO" id="GO:0005680">
    <property type="term" value="C:anaphase-promoting complex"/>
    <property type="evidence" value="ECO:0007669"/>
    <property type="project" value="InterPro"/>
</dbReference>
<protein>
    <submittedName>
        <fullName evidence="3">Uncharacterized protein</fullName>
    </submittedName>
</protein>
<dbReference type="RefSeq" id="XP_030992282.1">
    <property type="nucleotide sequence ID" value="XM_031143313.1"/>
</dbReference>
<feature type="compositionally biased region" description="Basic and acidic residues" evidence="2">
    <location>
        <begin position="53"/>
        <end position="62"/>
    </location>
</feature>
<dbReference type="GO" id="GO:0031145">
    <property type="term" value="P:anaphase-promoting complex-dependent catabolic process"/>
    <property type="evidence" value="ECO:0007669"/>
    <property type="project" value="InterPro"/>
</dbReference>
<keyword evidence="4" id="KW-1185">Reference proteome</keyword>
<proteinExistence type="predicted"/>
<feature type="region of interest" description="Disordered" evidence="2">
    <location>
        <begin position="36"/>
        <end position="248"/>
    </location>
</feature>
<keyword evidence="1" id="KW-0833">Ubl conjugation pathway</keyword>
<dbReference type="EMBL" id="SKBQ01000056">
    <property type="protein sequence ID" value="TPX10571.1"/>
    <property type="molecule type" value="Genomic_DNA"/>
</dbReference>
<dbReference type="GeneID" id="41975904"/>
<sequence length="248" mass="27348">MLRRKPTTVALTIEEVKDYERRSSYRRYVRSEQQAWDDVFQEGGLGDSSGADKVTEKREHARPAKSVVTQFSPLSTYREPIAGPAARSEAEGRNAGDRIQSRAATPSLSRPRNNTMEESSDTEPEMTIPQRPLARPPRRPPRPLLLPTPAGIGVPLRYPLPPPGYSQDGAGQDQNPDETGAPASGFPTWRHGWEQARARRSSGDTPLPSSAPATPDRAFSRALDRTAATPAPSVSDKKHTTQESLYRR</sequence>
<dbReference type="InParanoid" id="A0A507B0D1"/>
<dbReference type="Pfam" id="PF10471">
    <property type="entry name" value="ANAPC_CDC26"/>
    <property type="match status" value="1"/>
</dbReference>
<gene>
    <name evidence="3" type="ORF">E0L32_008457</name>
</gene>
<feature type="compositionally biased region" description="Basic and acidic residues" evidence="2">
    <location>
        <begin position="235"/>
        <end position="248"/>
    </location>
</feature>
<feature type="compositionally biased region" description="Basic and acidic residues" evidence="2">
    <location>
        <begin position="88"/>
        <end position="100"/>
    </location>
</feature>
<evidence type="ECO:0000256" key="1">
    <source>
        <dbReference type="ARBA" id="ARBA00022786"/>
    </source>
</evidence>
<feature type="compositionally biased region" description="Polar residues" evidence="2">
    <location>
        <begin position="102"/>
        <end position="117"/>
    </location>
</feature>
<accession>A0A507B0D1</accession>
<dbReference type="Proteomes" id="UP000319257">
    <property type="component" value="Unassembled WGS sequence"/>
</dbReference>
<evidence type="ECO:0000313" key="3">
    <source>
        <dbReference type="EMBL" id="TPX10571.1"/>
    </source>
</evidence>
<evidence type="ECO:0000313" key="4">
    <source>
        <dbReference type="Proteomes" id="UP000319257"/>
    </source>
</evidence>
<comment type="caution">
    <text evidence="3">The sequence shown here is derived from an EMBL/GenBank/DDBJ whole genome shotgun (WGS) entry which is preliminary data.</text>
</comment>
<evidence type="ECO:0000256" key="2">
    <source>
        <dbReference type="SAM" id="MobiDB-lite"/>
    </source>
</evidence>
<dbReference type="AlphaFoldDB" id="A0A507B0D1"/>
<dbReference type="InterPro" id="IPR018860">
    <property type="entry name" value="APC_suCDC26"/>
</dbReference>
<name>A0A507B0D1_9PEZI</name>
<organism evidence="3 4">
    <name type="scientific">Thyridium curvatum</name>
    <dbReference type="NCBI Taxonomy" id="1093900"/>
    <lineage>
        <taxon>Eukaryota</taxon>
        <taxon>Fungi</taxon>
        <taxon>Dikarya</taxon>
        <taxon>Ascomycota</taxon>
        <taxon>Pezizomycotina</taxon>
        <taxon>Sordariomycetes</taxon>
        <taxon>Sordariomycetidae</taxon>
        <taxon>Thyridiales</taxon>
        <taxon>Thyridiaceae</taxon>
        <taxon>Thyridium</taxon>
    </lineage>
</organism>
<feature type="compositionally biased region" description="Polar residues" evidence="2">
    <location>
        <begin position="203"/>
        <end position="212"/>
    </location>
</feature>